<name>A0A521CX62_9BACT</name>
<dbReference type="AlphaFoldDB" id="A0A521CX62"/>
<dbReference type="EMBL" id="FXTP01000006">
    <property type="protein sequence ID" value="SMO64008.1"/>
    <property type="molecule type" value="Genomic_DNA"/>
</dbReference>
<dbReference type="InterPro" id="IPR002145">
    <property type="entry name" value="CopG"/>
</dbReference>
<dbReference type="Pfam" id="PF01402">
    <property type="entry name" value="RHH_1"/>
    <property type="match status" value="1"/>
</dbReference>
<dbReference type="InterPro" id="IPR010985">
    <property type="entry name" value="Ribbon_hlx_hlx"/>
</dbReference>
<accession>A0A521CX62</accession>
<organism evidence="2 3">
    <name type="scientific">Gracilimonas mengyeensis</name>
    <dbReference type="NCBI Taxonomy" id="1302730"/>
    <lineage>
        <taxon>Bacteria</taxon>
        <taxon>Pseudomonadati</taxon>
        <taxon>Balneolota</taxon>
        <taxon>Balneolia</taxon>
        <taxon>Balneolales</taxon>
        <taxon>Balneolaceae</taxon>
        <taxon>Gracilimonas</taxon>
    </lineage>
</organism>
<evidence type="ECO:0000259" key="1">
    <source>
        <dbReference type="Pfam" id="PF01402"/>
    </source>
</evidence>
<dbReference type="CDD" id="cd21631">
    <property type="entry name" value="RHH_CopG_NikR-like"/>
    <property type="match status" value="1"/>
</dbReference>
<dbReference type="GO" id="GO:0006355">
    <property type="term" value="P:regulation of DNA-templated transcription"/>
    <property type="evidence" value="ECO:0007669"/>
    <property type="project" value="InterPro"/>
</dbReference>
<proteinExistence type="predicted"/>
<evidence type="ECO:0000313" key="3">
    <source>
        <dbReference type="Proteomes" id="UP000317557"/>
    </source>
</evidence>
<dbReference type="SUPFAM" id="SSF47598">
    <property type="entry name" value="Ribbon-helix-helix"/>
    <property type="match status" value="1"/>
</dbReference>
<protein>
    <submittedName>
        <fullName evidence="2">Transcriptional regulator, CopG family</fullName>
    </submittedName>
</protein>
<gene>
    <name evidence="2" type="ORF">SAMN06265219_106199</name>
</gene>
<evidence type="ECO:0000313" key="2">
    <source>
        <dbReference type="EMBL" id="SMO64008.1"/>
    </source>
</evidence>
<sequence length="90" mass="10703">MERIMIRTQIYLTKKEKEAIERLSDERGTTQSNIIREAIDEYVAELTVEEKKKKIKAAAGMWKDKKDIPDIRELREGWSKRMKRLGLDDH</sequence>
<keyword evidence="3" id="KW-1185">Reference proteome</keyword>
<dbReference type="Proteomes" id="UP000317557">
    <property type="component" value="Unassembled WGS sequence"/>
</dbReference>
<feature type="domain" description="Ribbon-helix-helix protein CopG" evidence="1">
    <location>
        <begin position="7"/>
        <end position="45"/>
    </location>
</feature>
<reference evidence="2 3" key="1">
    <citation type="submission" date="2017-05" db="EMBL/GenBank/DDBJ databases">
        <authorList>
            <person name="Varghese N."/>
            <person name="Submissions S."/>
        </authorList>
    </citation>
    <scope>NUCLEOTIDE SEQUENCE [LARGE SCALE GENOMIC DNA]</scope>
    <source>
        <strain evidence="2 3">DSM 21985</strain>
    </source>
</reference>